<evidence type="ECO:0000259" key="5">
    <source>
        <dbReference type="Pfam" id="PF16212"/>
    </source>
</evidence>
<dbReference type="Pfam" id="PF16212">
    <property type="entry name" value="PhoLip_ATPase_C"/>
    <property type="match status" value="1"/>
</dbReference>
<dbReference type="PANTHER" id="PTHR24092">
    <property type="entry name" value="PROBABLE PHOSPHOLIPID-TRANSPORTING ATPASE"/>
    <property type="match status" value="1"/>
</dbReference>
<evidence type="ECO:0000256" key="2">
    <source>
        <dbReference type="ARBA" id="ARBA00022723"/>
    </source>
</evidence>
<reference evidence="6 7" key="1">
    <citation type="journal article" date="2018" name="Sci. Rep.">
        <title>Genomic signatures of local adaptation to the degree of environmental predictability in rotifers.</title>
        <authorList>
            <person name="Franch-Gras L."/>
            <person name="Hahn C."/>
            <person name="Garcia-Roger E.M."/>
            <person name="Carmona M.J."/>
            <person name="Serra M."/>
            <person name="Gomez A."/>
        </authorList>
    </citation>
    <scope>NUCLEOTIDE SEQUENCE [LARGE SCALE GENOMIC DNA]</scope>
    <source>
        <strain evidence="6">HYR1</strain>
    </source>
</reference>
<keyword evidence="4" id="KW-1133">Transmembrane helix</keyword>
<keyword evidence="3" id="KW-0460">Magnesium</keyword>
<dbReference type="GO" id="GO:0045332">
    <property type="term" value="P:phospholipid translocation"/>
    <property type="evidence" value="ECO:0007669"/>
    <property type="project" value="TreeGrafter"/>
</dbReference>
<gene>
    <name evidence="6" type="ORF">BpHYR1_041059</name>
</gene>
<keyword evidence="2" id="KW-0479">Metal-binding</keyword>
<dbReference type="AlphaFoldDB" id="A0A3M7RPL9"/>
<feature type="transmembrane region" description="Helical" evidence="4">
    <location>
        <begin position="22"/>
        <end position="44"/>
    </location>
</feature>
<dbReference type="Proteomes" id="UP000276133">
    <property type="component" value="Unassembled WGS sequence"/>
</dbReference>
<dbReference type="EC" id="3.6.1.3" evidence="6"/>
<feature type="transmembrane region" description="Helical" evidence="4">
    <location>
        <begin position="56"/>
        <end position="80"/>
    </location>
</feature>
<dbReference type="GO" id="GO:0005886">
    <property type="term" value="C:plasma membrane"/>
    <property type="evidence" value="ECO:0007669"/>
    <property type="project" value="TreeGrafter"/>
</dbReference>
<dbReference type="GO" id="GO:0017111">
    <property type="term" value="F:ribonucleoside triphosphate phosphatase activity"/>
    <property type="evidence" value="ECO:0007669"/>
    <property type="project" value="UniProtKB-EC"/>
</dbReference>
<feature type="domain" description="P-type ATPase C-terminal" evidence="5">
    <location>
        <begin position="12"/>
        <end position="164"/>
    </location>
</feature>
<dbReference type="STRING" id="10195.A0A3M7RPL9"/>
<comment type="caution">
    <text evidence="6">The sequence shown here is derived from an EMBL/GenBank/DDBJ whole genome shotgun (WGS) entry which is preliminary data.</text>
</comment>
<keyword evidence="6" id="KW-0378">Hydrolase</keyword>
<evidence type="ECO:0000256" key="3">
    <source>
        <dbReference type="ARBA" id="ARBA00022842"/>
    </source>
</evidence>
<evidence type="ECO:0000256" key="1">
    <source>
        <dbReference type="ARBA" id="ARBA00004141"/>
    </source>
</evidence>
<feature type="transmembrane region" description="Helical" evidence="4">
    <location>
        <begin position="87"/>
        <end position="118"/>
    </location>
</feature>
<dbReference type="InterPro" id="IPR032630">
    <property type="entry name" value="P_typ_ATPase_c"/>
</dbReference>
<evidence type="ECO:0000256" key="4">
    <source>
        <dbReference type="SAM" id="Phobius"/>
    </source>
</evidence>
<dbReference type="PANTHER" id="PTHR24092:SF175">
    <property type="entry name" value="PHOSPHOLIPID-TRANSPORTING ATPASE"/>
    <property type="match status" value="1"/>
</dbReference>
<dbReference type="EC" id="3.6.3.1" evidence="6"/>
<proteinExistence type="predicted"/>
<comment type="subcellular location">
    <subcellularLocation>
        <location evidence="1">Membrane</location>
        <topology evidence="1">Multi-pass membrane protein</topology>
    </subcellularLocation>
</comment>
<protein>
    <submittedName>
        <fullName evidence="6">Putative phospholipid-transporting ATPase IF isoform X1</fullName>
        <ecNumber evidence="6">3.6.1.15</ecNumber>
        <ecNumber evidence="6">3.6.1.3</ecNumber>
        <ecNumber evidence="6">3.6.3.1</ecNumber>
    </submittedName>
</protein>
<dbReference type="GO" id="GO:0046872">
    <property type="term" value="F:metal ion binding"/>
    <property type="evidence" value="ECO:0007669"/>
    <property type="project" value="UniProtKB-KW"/>
</dbReference>
<keyword evidence="7" id="KW-1185">Reference proteome</keyword>
<feature type="transmembrane region" description="Helical" evidence="4">
    <location>
        <begin position="138"/>
        <end position="159"/>
    </location>
</feature>
<name>A0A3M7RPL9_BRAPC</name>
<dbReference type="OrthoDB" id="9832441at2759"/>
<dbReference type="EMBL" id="REGN01002951">
    <property type="protein sequence ID" value="RNA25275.1"/>
    <property type="molecule type" value="Genomic_DNA"/>
</dbReference>
<dbReference type="GO" id="GO:0140326">
    <property type="term" value="F:ATPase-coupled intramembrane lipid transporter activity"/>
    <property type="evidence" value="ECO:0007669"/>
    <property type="project" value="TreeGrafter"/>
</dbReference>
<accession>A0A3M7RPL9</accession>
<dbReference type="GO" id="GO:0005783">
    <property type="term" value="C:endoplasmic reticulum"/>
    <property type="evidence" value="ECO:0007669"/>
    <property type="project" value="TreeGrafter"/>
</dbReference>
<organism evidence="6 7">
    <name type="scientific">Brachionus plicatilis</name>
    <name type="common">Marine rotifer</name>
    <name type="synonym">Brachionus muelleri</name>
    <dbReference type="NCBI Taxonomy" id="10195"/>
    <lineage>
        <taxon>Eukaryota</taxon>
        <taxon>Metazoa</taxon>
        <taxon>Spiralia</taxon>
        <taxon>Gnathifera</taxon>
        <taxon>Rotifera</taxon>
        <taxon>Eurotatoria</taxon>
        <taxon>Monogononta</taxon>
        <taxon>Pseudotrocha</taxon>
        <taxon>Ploima</taxon>
        <taxon>Brachionidae</taxon>
        <taxon>Brachionus</taxon>
    </lineage>
</organism>
<evidence type="ECO:0000313" key="6">
    <source>
        <dbReference type="EMBL" id="RNA25275.1"/>
    </source>
</evidence>
<evidence type="ECO:0000313" key="7">
    <source>
        <dbReference type="Proteomes" id="UP000276133"/>
    </source>
</evidence>
<keyword evidence="4" id="KW-0472">Membrane</keyword>
<keyword evidence="4" id="KW-0812">Transmembrane</keyword>
<dbReference type="EC" id="3.6.1.15" evidence="6"/>
<sequence length="251" mass="29742">MEEKKIVVITIKKNKLLKWIEFIKWNTLGVWHSAISFFFAYAILQSETPLGGDGKNAGSAVFGAMIFTQIFIVVHIKLLLEWHYKSYFILVGFGLSIFFYFLFCFILNSFIVPFPLTIITENQTIYWIYNFMYTKGPFWFYIFLSTVVSLIPDIIFKIIENILQMNTVKRLKQEEIEKFEKGKRMEKMEDKETDCKKVRVFYVPPGINRVIDTKVKDESMDSKKKLIIKKMIKCLEKAFNFISDIDRFQKE</sequence>